<dbReference type="EMBL" id="CM044706">
    <property type="protein sequence ID" value="KAI5656127.1"/>
    <property type="molecule type" value="Genomic_DNA"/>
</dbReference>
<accession>A0ACC0A5H4</accession>
<comment type="caution">
    <text evidence="1">The sequence shown here is derived from an EMBL/GenBank/DDBJ whole genome shotgun (WGS) entry which is preliminary data.</text>
</comment>
<gene>
    <name evidence="1" type="ORF">M9H77_24920</name>
</gene>
<proteinExistence type="predicted"/>
<reference evidence="2" key="1">
    <citation type="journal article" date="2023" name="Nat. Plants">
        <title>Single-cell RNA sequencing provides a high-resolution roadmap for understanding the multicellular compartmentation of specialized metabolism.</title>
        <authorList>
            <person name="Sun S."/>
            <person name="Shen X."/>
            <person name="Li Y."/>
            <person name="Li Y."/>
            <person name="Wang S."/>
            <person name="Li R."/>
            <person name="Zhang H."/>
            <person name="Shen G."/>
            <person name="Guo B."/>
            <person name="Wei J."/>
            <person name="Xu J."/>
            <person name="St-Pierre B."/>
            <person name="Chen S."/>
            <person name="Sun C."/>
        </authorList>
    </citation>
    <scope>NUCLEOTIDE SEQUENCE [LARGE SCALE GENOMIC DNA]</scope>
</reference>
<dbReference type="Proteomes" id="UP001060085">
    <property type="component" value="Linkage Group LG06"/>
</dbReference>
<evidence type="ECO:0000313" key="2">
    <source>
        <dbReference type="Proteomes" id="UP001060085"/>
    </source>
</evidence>
<name>A0ACC0A5H4_CATRO</name>
<evidence type="ECO:0000313" key="1">
    <source>
        <dbReference type="EMBL" id="KAI5656127.1"/>
    </source>
</evidence>
<organism evidence="1 2">
    <name type="scientific">Catharanthus roseus</name>
    <name type="common">Madagascar periwinkle</name>
    <name type="synonym">Vinca rosea</name>
    <dbReference type="NCBI Taxonomy" id="4058"/>
    <lineage>
        <taxon>Eukaryota</taxon>
        <taxon>Viridiplantae</taxon>
        <taxon>Streptophyta</taxon>
        <taxon>Embryophyta</taxon>
        <taxon>Tracheophyta</taxon>
        <taxon>Spermatophyta</taxon>
        <taxon>Magnoliopsida</taxon>
        <taxon>eudicotyledons</taxon>
        <taxon>Gunneridae</taxon>
        <taxon>Pentapetalae</taxon>
        <taxon>asterids</taxon>
        <taxon>lamiids</taxon>
        <taxon>Gentianales</taxon>
        <taxon>Apocynaceae</taxon>
        <taxon>Rauvolfioideae</taxon>
        <taxon>Vinceae</taxon>
        <taxon>Catharanthinae</taxon>
        <taxon>Catharanthus</taxon>
    </lineage>
</organism>
<sequence length="369" mass="41064">MEAIRKQATKLREQVARQQQAVFKQFAGGFGGTEDAATDDVEVHQHQKLEKLYISTRAGKHFQRDIVRGVEGYIVTGSKQVEIGTKLSEDSRKYAAENTCTSGTTLSKAALVYSIARAQIEKERENLSKALGTQVAEPLRAMVVGAPLDDARHLAQRYDRVRQEVEAQVIEVSRRQAKVRETNGNPDAIAKLEVSETKLEDLKSNMAKLGKEAAAAMAAVESQQQRLTLQRLIAMVEAERNYHQRVLQILDQLEAEMLSERQPVEASPSPALNSNMPPPSYEEVNDVFAYQMHDGSTDAMGYFLGEVIHSYQAESDVELTLSVGDYVVVRKVSNNGWAEGECKGKAGWFPFGYVERRDRVLASKVAEVF</sequence>
<keyword evidence="2" id="KW-1185">Reference proteome</keyword>
<protein>
    <submittedName>
        <fullName evidence="1">Uncharacterized protein</fullName>
    </submittedName>
</protein>